<organism evidence="6 7">
    <name type="scientific">Anaeromyxobacter diazotrophicus</name>
    <dbReference type="NCBI Taxonomy" id="2590199"/>
    <lineage>
        <taxon>Bacteria</taxon>
        <taxon>Pseudomonadati</taxon>
        <taxon>Myxococcota</taxon>
        <taxon>Myxococcia</taxon>
        <taxon>Myxococcales</taxon>
        <taxon>Cystobacterineae</taxon>
        <taxon>Anaeromyxobacteraceae</taxon>
        <taxon>Anaeromyxobacter</taxon>
    </lineage>
</organism>
<evidence type="ECO:0000313" key="7">
    <source>
        <dbReference type="Proteomes" id="UP000503640"/>
    </source>
</evidence>
<dbReference type="CDD" id="cd06335">
    <property type="entry name" value="PBP1_ABC_ligand_binding-like"/>
    <property type="match status" value="1"/>
</dbReference>
<dbReference type="InterPro" id="IPR028082">
    <property type="entry name" value="Peripla_BP_I"/>
</dbReference>
<dbReference type="InterPro" id="IPR000709">
    <property type="entry name" value="Leu_Ile_Val-bd"/>
</dbReference>
<comment type="caution">
    <text evidence="6">The sequence shown here is derived from an EMBL/GenBank/DDBJ whole genome shotgun (WGS) entry which is preliminary data.</text>
</comment>
<dbReference type="EMBL" id="BJTG01000001">
    <property type="protein sequence ID" value="GEJ55734.1"/>
    <property type="molecule type" value="Genomic_DNA"/>
</dbReference>
<dbReference type="InterPro" id="IPR051010">
    <property type="entry name" value="BCAA_transport"/>
</dbReference>
<evidence type="ECO:0000256" key="1">
    <source>
        <dbReference type="ARBA" id="ARBA00010062"/>
    </source>
</evidence>
<keyword evidence="7" id="KW-1185">Reference proteome</keyword>
<dbReference type="GO" id="GO:0006865">
    <property type="term" value="P:amino acid transport"/>
    <property type="evidence" value="ECO:0007669"/>
    <property type="project" value="UniProtKB-KW"/>
</dbReference>
<keyword evidence="4" id="KW-0029">Amino-acid transport</keyword>
<sequence length="376" mass="38681">MSLAALALTLAAAAADPGSIAVGVYGPLTGNAAAGGISQLQGARLAADEINAAGGVLGKKLVVVEGDDEANPEKGAQLVKGMIERGVAAVLGPVNTGVANASLALANQHKVPLIVAVATGNKVNELFVESPDNYVFRLAASDLTQSALVVREAVEVRGFKRPALFCDDTPYGQQGKARIEAALDKRGLKPVSVGIFKVNDRDMSRQVKEAKAAGADVILSYGMGAEMAQVARALEKAAWKAPIIGSWQLSSAAFLEGAGPYGEGTLMPQTFIEAGATGRGAQFAEAYRKKYGVAHIPMGPAGAQGYDAMKLVALAIAQAKSAQGPQVKAALENLQAPYDGAIGRFVRPFSSNDHEGIKKAQIGWGVAKGGQVVPAR</sequence>
<evidence type="ECO:0000256" key="2">
    <source>
        <dbReference type="ARBA" id="ARBA00022448"/>
    </source>
</evidence>
<evidence type="ECO:0000256" key="3">
    <source>
        <dbReference type="ARBA" id="ARBA00022729"/>
    </source>
</evidence>
<dbReference type="PANTHER" id="PTHR30483:SF6">
    <property type="entry name" value="PERIPLASMIC BINDING PROTEIN OF ABC TRANSPORTER FOR NATURAL AMINO ACIDS"/>
    <property type="match status" value="1"/>
</dbReference>
<keyword evidence="3" id="KW-0732">Signal</keyword>
<dbReference type="Gene3D" id="3.40.50.2300">
    <property type="match status" value="2"/>
</dbReference>
<dbReference type="RefSeq" id="WP_176062518.1">
    <property type="nucleotide sequence ID" value="NZ_BJTG01000001.1"/>
</dbReference>
<gene>
    <name evidence="6" type="ORF">AMYX_04750</name>
</gene>
<proteinExistence type="inferred from homology"/>
<name>A0A7I9VH74_9BACT</name>
<keyword evidence="2" id="KW-0813">Transport</keyword>
<dbReference type="Proteomes" id="UP000503640">
    <property type="component" value="Unassembled WGS sequence"/>
</dbReference>
<accession>A0A7I9VH74</accession>
<evidence type="ECO:0000313" key="6">
    <source>
        <dbReference type="EMBL" id="GEJ55734.1"/>
    </source>
</evidence>
<protein>
    <submittedName>
        <fullName evidence="6">ABC transporter substrate-binding protein</fullName>
    </submittedName>
</protein>
<evidence type="ECO:0000256" key="4">
    <source>
        <dbReference type="ARBA" id="ARBA00022970"/>
    </source>
</evidence>
<reference evidence="7" key="1">
    <citation type="journal article" date="2020" name="Appl. Environ. Microbiol.">
        <title>Diazotrophic Anaeromyxobacter Isolates from Soils.</title>
        <authorList>
            <person name="Masuda Y."/>
            <person name="Yamanaka H."/>
            <person name="Xu Z.X."/>
            <person name="Shiratori Y."/>
            <person name="Aono T."/>
            <person name="Amachi S."/>
            <person name="Senoo K."/>
            <person name="Itoh H."/>
        </authorList>
    </citation>
    <scope>NUCLEOTIDE SEQUENCE [LARGE SCALE GENOMIC DNA]</scope>
    <source>
        <strain evidence="7">R267</strain>
    </source>
</reference>
<dbReference type="InterPro" id="IPR028081">
    <property type="entry name" value="Leu-bd"/>
</dbReference>
<dbReference type="Pfam" id="PF13458">
    <property type="entry name" value="Peripla_BP_6"/>
    <property type="match status" value="1"/>
</dbReference>
<evidence type="ECO:0000259" key="5">
    <source>
        <dbReference type="Pfam" id="PF13458"/>
    </source>
</evidence>
<dbReference type="PANTHER" id="PTHR30483">
    <property type="entry name" value="LEUCINE-SPECIFIC-BINDING PROTEIN"/>
    <property type="match status" value="1"/>
</dbReference>
<dbReference type="PRINTS" id="PR00337">
    <property type="entry name" value="LEUILEVALBP"/>
</dbReference>
<dbReference type="AlphaFoldDB" id="A0A7I9VH74"/>
<dbReference type="SUPFAM" id="SSF53822">
    <property type="entry name" value="Periplasmic binding protein-like I"/>
    <property type="match status" value="1"/>
</dbReference>
<feature type="domain" description="Leucine-binding protein" evidence="5">
    <location>
        <begin position="20"/>
        <end position="362"/>
    </location>
</feature>
<comment type="similarity">
    <text evidence="1">Belongs to the leucine-binding protein family.</text>
</comment>